<dbReference type="GO" id="GO:0000155">
    <property type="term" value="F:phosphorelay sensor kinase activity"/>
    <property type="evidence" value="ECO:0007669"/>
    <property type="project" value="InterPro"/>
</dbReference>
<feature type="domain" description="HPr(Ser) kinase/phosphorylase N-terminal" evidence="15">
    <location>
        <begin position="4"/>
        <end position="127"/>
    </location>
</feature>
<evidence type="ECO:0000313" key="17">
    <source>
        <dbReference type="EMBL" id="SDZ21243.1"/>
    </source>
</evidence>
<dbReference type="PANTHER" id="PTHR30305">
    <property type="entry name" value="PROTEIN YJDM-RELATED"/>
    <property type="match status" value="1"/>
</dbReference>
<dbReference type="STRING" id="415015.SAMN05660462_02234"/>
<dbReference type="GO" id="GO:0004674">
    <property type="term" value="F:protein serine/threonine kinase activity"/>
    <property type="evidence" value="ECO:0007669"/>
    <property type="project" value="UniProtKB-KW"/>
</dbReference>
<keyword evidence="4 14" id="KW-0723">Serine/threonine-protein kinase</keyword>
<evidence type="ECO:0000256" key="12">
    <source>
        <dbReference type="ARBA" id="ARBA00023277"/>
    </source>
</evidence>
<keyword evidence="12 14" id="KW-0119">Carbohydrate metabolism</keyword>
<feature type="active site" evidence="14">
    <location>
        <position position="243"/>
    </location>
</feature>
<gene>
    <name evidence="14" type="primary">hprK</name>
    <name evidence="17" type="ORF">SAMN05660462_02234</name>
</gene>
<evidence type="ECO:0000259" key="16">
    <source>
        <dbReference type="Pfam" id="PF07475"/>
    </source>
</evidence>
<keyword evidence="9 14" id="KW-0067">ATP-binding</keyword>
<reference evidence="17 18" key="1">
    <citation type="submission" date="2016-10" db="EMBL/GenBank/DDBJ databases">
        <authorList>
            <person name="de Groot N.N."/>
        </authorList>
    </citation>
    <scope>NUCLEOTIDE SEQUENCE [LARGE SCALE GENOMIC DNA]</scope>
    <source>
        <strain evidence="17 18">DSM 21650</strain>
    </source>
</reference>
<dbReference type="CDD" id="cd01918">
    <property type="entry name" value="HprK_C"/>
    <property type="match status" value="1"/>
</dbReference>
<proteinExistence type="inferred from homology"/>
<comment type="miscellaneous">
    <text evidence="14">Both phosphorylation and phosphorolysis are carried out by the same active site and suggest a common mechanism for both reactions.</text>
</comment>
<dbReference type="SUPFAM" id="SSF53795">
    <property type="entry name" value="PEP carboxykinase-like"/>
    <property type="match status" value="1"/>
</dbReference>
<comment type="cofactor">
    <cofactor evidence="2 14">
        <name>Mg(2+)</name>
        <dbReference type="ChEBI" id="CHEBI:18420"/>
    </cofactor>
</comment>
<dbReference type="PANTHER" id="PTHR30305:SF1">
    <property type="entry name" value="HPR KINASE_PHOSPHORYLASE"/>
    <property type="match status" value="1"/>
</dbReference>
<dbReference type="FunFam" id="3.40.50.300:FF:000174">
    <property type="entry name" value="HPr kinase/phosphorylase"/>
    <property type="match status" value="1"/>
</dbReference>
<dbReference type="InterPro" id="IPR011104">
    <property type="entry name" value="Hpr_kin/Pase_C"/>
</dbReference>
<evidence type="ECO:0000256" key="7">
    <source>
        <dbReference type="ARBA" id="ARBA00022741"/>
    </source>
</evidence>
<feature type="region of interest" description="Important for the catalytic mechanism of both phosphorylation and dephosphorylation" evidence="14">
    <location>
        <begin position="201"/>
        <end position="210"/>
    </location>
</feature>
<evidence type="ECO:0000256" key="6">
    <source>
        <dbReference type="ARBA" id="ARBA00022723"/>
    </source>
</evidence>
<keyword evidence="10 14" id="KW-0460">Magnesium</keyword>
<evidence type="ECO:0000256" key="9">
    <source>
        <dbReference type="ARBA" id="ARBA00022840"/>
    </source>
</evidence>
<dbReference type="InterPro" id="IPR011126">
    <property type="entry name" value="Hpr_kin/Pase_Hpr_N"/>
</dbReference>
<sequence>MKSVSIDKLIEDLGLEVIHKSDNPITEITRSELSRIGLQIVGFFKYFGYKRIQIIGNVEWHFLAGLEKKVRANRLDTIFQYPLPAVIFTRNLEIFDEVIDAAKKYNKTILRTEMTTTKFINRLINYLDDALAPQITMHGVLVEVYGMGILITGESGVGKSETALELVKRGHRLIADDAVEIKKVGEDLLIGESPELIRHFLEIRGLGILDIERLYGIGAVKKWEAIDLVVELEDWDSQKEYDRLGLDDEYIDILGKQVLKLTIPVRPGRNVAMILEVATRNTRQKQFGYSAATELDRRLMQELEKKKQK</sequence>
<evidence type="ECO:0000256" key="14">
    <source>
        <dbReference type="HAMAP-Rule" id="MF_01249"/>
    </source>
</evidence>
<dbReference type="RefSeq" id="WP_091731204.1">
    <property type="nucleotide sequence ID" value="NZ_FNQE01000025.1"/>
</dbReference>
<evidence type="ECO:0000256" key="4">
    <source>
        <dbReference type="ARBA" id="ARBA00022527"/>
    </source>
</evidence>
<dbReference type="Gene3D" id="3.40.50.300">
    <property type="entry name" value="P-loop containing nucleotide triphosphate hydrolases"/>
    <property type="match status" value="1"/>
</dbReference>
<feature type="binding site" evidence="14">
    <location>
        <position position="202"/>
    </location>
    <ligand>
        <name>Mg(2+)</name>
        <dbReference type="ChEBI" id="CHEBI:18420"/>
    </ligand>
</feature>
<feature type="region of interest" description="Important for the catalytic mechanism of dephosphorylation" evidence="14">
    <location>
        <begin position="264"/>
        <end position="269"/>
    </location>
</feature>
<comment type="similarity">
    <text evidence="3 14">Belongs to the HPrK/P family.</text>
</comment>
<comment type="domain">
    <text evidence="14">The Walker A ATP-binding motif also binds Pi and PPi.</text>
</comment>
<comment type="subunit">
    <text evidence="14">Homohexamer.</text>
</comment>
<dbReference type="Gene3D" id="3.40.1390.20">
    <property type="entry name" value="HprK N-terminal domain-like"/>
    <property type="match status" value="1"/>
</dbReference>
<feature type="domain" description="HPr kinase/phosphorylase C-terminal" evidence="16">
    <location>
        <begin position="130"/>
        <end position="298"/>
    </location>
</feature>
<keyword evidence="8 14" id="KW-0418">Kinase</keyword>
<dbReference type="InterPro" id="IPR027417">
    <property type="entry name" value="P-loop_NTPase"/>
</dbReference>
<dbReference type="AlphaFoldDB" id="A0A1H3R6W1"/>
<dbReference type="EC" id="2.7.11.-" evidence="14"/>
<comment type="catalytic activity">
    <reaction evidence="13 14">
        <text>[HPr protein]-O-phospho-L-serine + phosphate + H(+) = [HPr protein]-L-serine + diphosphate</text>
        <dbReference type="Rhea" id="RHEA:46604"/>
        <dbReference type="Rhea" id="RHEA-COMP:11602"/>
        <dbReference type="Rhea" id="RHEA-COMP:11603"/>
        <dbReference type="ChEBI" id="CHEBI:15378"/>
        <dbReference type="ChEBI" id="CHEBI:29999"/>
        <dbReference type="ChEBI" id="CHEBI:33019"/>
        <dbReference type="ChEBI" id="CHEBI:43474"/>
        <dbReference type="ChEBI" id="CHEBI:83421"/>
    </reaction>
</comment>
<dbReference type="InterPro" id="IPR003755">
    <property type="entry name" value="HPr(Ser)_kin/Pase"/>
</dbReference>
<evidence type="ECO:0000259" key="15">
    <source>
        <dbReference type="Pfam" id="PF02603"/>
    </source>
</evidence>
<accession>A0A1H3R6W1</accession>
<keyword evidence="6 14" id="KW-0479">Metal-binding</keyword>
<dbReference type="OrthoDB" id="9778803at2"/>
<evidence type="ECO:0000256" key="1">
    <source>
        <dbReference type="ARBA" id="ARBA00001120"/>
    </source>
</evidence>
<dbReference type="NCBIfam" id="TIGR00679">
    <property type="entry name" value="hpr-ser"/>
    <property type="match status" value="1"/>
</dbReference>
<evidence type="ECO:0000256" key="11">
    <source>
        <dbReference type="ARBA" id="ARBA00023268"/>
    </source>
</evidence>
<protein>
    <recommendedName>
        <fullName evidence="14">HPr kinase/phosphorylase</fullName>
        <shortName evidence="14">HPrK/P</shortName>
        <ecNumber evidence="14">2.7.11.-</ecNumber>
        <ecNumber evidence="14">2.7.4.-</ecNumber>
    </recommendedName>
    <alternativeName>
        <fullName evidence="14">HPr(Ser) kinase/phosphorylase</fullName>
    </alternativeName>
</protein>
<feature type="binding site" evidence="14">
    <location>
        <position position="160"/>
    </location>
    <ligand>
        <name>Mg(2+)</name>
        <dbReference type="ChEBI" id="CHEBI:18420"/>
    </ligand>
</feature>
<evidence type="ECO:0000256" key="10">
    <source>
        <dbReference type="ARBA" id="ARBA00022842"/>
    </source>
</evidence>
<feature type="active site" description="Proton acceptor; for phosphorylation activity. Proton donor; for dephosphorylation activity" evidence="14">
    <location>
        <position position="177"/>
    </location>
</feature>
<dbReference type="HAMAP" id="MF_01249">
    <property type="entry name" value="HPr_kinase"/>
    <property type="match status" value="1"/>
</dbReference>
<evidence type="ECO:0000256" key="13">
    <source>
        <dbReference type="ARBA" id="ARBA00047657"/>
    </source>
</evidence>
<evidence type="ECO:0000256" key="3">
    <source>
        <dbReference type="ARBA" id="ARBA00006883"/>
    </source>
</evidence>
<dbReference type="Pfam" id="PF07475">
    <property type="entry name" value="Hpr_kinase_C"/>
    <property type="match status" value="1"/>
</dbReference>
<dbReference type="Pfam" id="PF02603">
    <property type="entry name" value="Hpr_kinase_N"/>
    <property type="match status" value="1"/>
</dbReference>
<keyword evidence="18" id="KW-1185">Reference proteome</keyword>
<feature type="active site" evidence="14">
    <location>
        <position position="138"/>
    </location>
</feature>
<feature type="active site" evidence="14">
    <location>
        <position position="159"/>
    </location>
</feature>
<dbReference type="EMBL" id="FNQE01000025">
    <property type="protein sequence ID" value="SDZ21243.1"/>
    <property type="molecule type" value="Genomic_DNA"/>
</dbReference>
<feature type="binding site" evidence="14">
    <location>
        <begin position="153"/>
        <end position="160"/>
    </location>
    <ligand>
        <name>ATP</name>
        <dbReference type="ChEBI" id="CHEBI:30616"/>
    </ligand>
</feature>
<dbReference type="EC" id="2.7.4.-" evidence="14"/>
<dbReference type="SUPFAM" id="SSF75138">
    <property type="entry name" value="HprK N-terminal domain-like"/>
    <property type="match status" value="1"/>
</dbReference>
<dbReference type="GO" id="GO:0004712">
    <property type="term" value="F:protein serine/threonine/tyrosine kinase activity"/>
    <property type="evidence" value="ECO:0007669"/>
    <property type="project" value="UniProtKB-UniRule"/>
</dbReference>
<evidence type="ECO:0000256" key="8">
    <source>
        <dbReference type="ARBA" id="ARBA00022777"/>
    </source>
</evidence>
<dbReference type="GO" id="GO:0006109">
    <property type="term" value="P:regulation of carbohydrate metabolic process"/>
    <property type="evidence" value="ECO:0007669"/>
    <property type="project" value="UniProtKB-UniRule"/>
</dbReference>
<keyword evidence="7 14" id="KW-0547">Nucleotide-binding</keyword>
<organism evidence="17 18">
    <name type="scientific">Proteiniborus ethanoligenes</name>
    <dbReference type="NCBI Taxonomy" id="415015"/>
    <lineage>
        <taxon>Bacteria</taxon>
        <taxon>Bacillati</taxon>
        <taxon>Bacillota</taxon>
        <taxon>Clostridia</taxon>
        <taxon>Eubacteriales</taxon>
        <taxon>Proteiniborus</taxon>
    </lineage>
</organism>
<dbReference type="Proteomes" id="UP000198625">
    <property type="component" value="Unassembled WGS sequence"/>
</dbReference>
<dbReference type="GO" id="GO:0000287">
    <property type="term" value="F:magnesium ion binding"/>
    <property type="evidence" value="ECO:0007669"/>
    <property type="project" value="UniProtKB-UniRule"/>
</dbReference>
<name>A0A1H3R6W1_9FIRM</name>
<comment type="catalytic activity">
    <reaction evidence="1 14">
        <text>[HPr protein]-L-serine + ATP = [HPr protein]-O-phospho-L-serine + ADP + H(+)</text>
        <dbReference type="Rhea" id="RHEA:46600"/>
        <dbReference type="Rhea" id="RHEA-COMP:11602"/>
        <dbReference type="Rhea" id="RHEA-COMP:11603"/>
        <dbReference type="ChEBI" id="CHEBI:15378"/>
        <dbReference type="ChEBI" id="CHEBI:29999"/>
        <dbReference type="ChEBI" id="CHEBI:30616"/>
        <dbReference type="ChEBI" id="CHEBI:83421"/>
        <dbReference type="ChEBI" id="CHEBI:456216"/>
    </reaction>
</comment>
<evidence type="ECO:0000313" key="18">
    <source>
        <dbReference type="Proteomes" id="UP000198625"/>
    </source>
</evidence>
<dbReference type="InterPro" id="IPR028979">
    <property type="entry name" value="Ser_kin/Pase_Hpr-like_N_sf"/>
</dbReference>
<keyword evidence="5 14" id="KW-0808">Transferase</keyword>
<dbReference type="GO" id="GO:0005524">
    <property type="term" value="F:ATP binding"/>
    <property type="evidence" value="ECO:0007669"/>
    <property type="project" value="UniProtKB-UniRule"/>
</dbReference>
<evidence type="ECO:0000256" key="5">
    <source>
        <dbReference type="ARBA" id="ARBA00022679"/>
    </source>
</evidence>
<keyword evidence="11 14" id="KW-0511">Multifunctional enzyme</keyword>
<evidence type="ECO:0000256" key="2">
    <source>
        <dbReference type="ARBA" id="ARBA00001946"/>
    </source>
</evidence>
<comment type="function">
    <text evidence="14">Catalyzes the ATP- as well as the pyrophosphate-dependent phosphorylation of a specific serine residue in HPr, a phosphocarrier protein of the phosphoenolpyruvate-dependent sugar phosphotransferase system (PTS). HprK/P also catalyzes the pyrophosphate-producing, inorganic phosphate-dependent dephosphorylation (phosphorolysis) of seryl-phosphorylated HPr (P-Ser-HPr). The two antagonistic activities of HprK/P are regulated by several intracellular metabolites, which change their concentration in response to the absence or presence of rapidly metabolisable carbon sources (glucose, fructose, etc.) in the growth medium. Therefore, by controlling the phosphorylation state of HPr, HPrK/P is a sensor enzyme that plays a major role in the regulation of carbon metabolism and sugar transport: it mediates carbon catabolite repression (CCR), and regulates PTS-catalyzed carbohydrate uptake and inducer exclusion.</text>
</comment>